<feature type="domain" description="Polysaccharide biosynthesis protein CapD-like" evidence="4">
    <location>
        <begin position="294"/>
        <end position="572"/>
    </location>
</feature>
<accession>A0A255E8T8</accession>
<dbReference type="AlphaFoldDB" id="A0A255E8T8"/>
<keyword evidence="3" id="KW-0472">Membrane</keyword>
<dbReference type="InterPro" id="IPR051203">
    <property type="entry name" value="Polysaccharide_Synthase-Rel"/>
</dbReference>
<gene>
    <name evidence="5" type="ORF">CGZ92_06915</name>
</gene>
<reference evidence="5 6" key="1">
    <citation type="submission" date="2017-07" db="EMBL/GenBank/DDBJ databases">
        <title>Draft whole genome sequences of clinical Proprionibacteriaceae strains.</title>
        <authorList>
            <person name="Bernier A.-M."/>
            <person name="Bernard K."/>
            <person name="Domingo M.-C."/>
        </authorList>
    </citation>
    <scope>NUCLEOTIDE SEQUENCE [LARGE SCALE GENOMIC DNA]</scope>
    <source>
        <strain evidence="5 6">NML 160184</strain>
    </source>
</reference>
<feature type="region of interest" description="Disordered" evidence="2">
    <location>
        <begin position="573"/>
        <end position="612"/>
    </location>
</feature>
<keyword evidence="3" id="KW-1133">Transmembrane helix</keyword>
<dbReference type="Proteomes" id="UP000216533">
    <property type="component" value="Unassembled WGS sequence"/>
</dbReference>
<dbReference type="InterPro" id="IPR003869">
    <property type="entry name" value="Polysac_CapD-like"/>
</dbReference>
<comment type="caution">
    <text evidence="5">The sequence shown here is derived from an EMBL/GenBank/DDBJ whole genome shotgun (WGS) entry which is preliminary data.</text>
</comment>
<comment type="similarity">
    <text evidence="1">Belongs to the polysaccharide synthase family.</text>
</comment>
<evidence type="ECO:0000313" key="6">
    <source>
        <dbReference type="Proteomes" id="UP000216533"/>
    </source>
</evidence>
<dbReference type="Pfam" id="PF02719">
    <property type="entry name" value="Polysacc_synt_2"/>
    <property type="match status" value="1"/>
</dbReference>
<feature type="transmembrane region" description="Helical" evidence="3">
    <location>
        <begin position="20"/>
        <end position="40"/>
    </location>
</feature>
<dbReference type="PANTHER" id="PTHR43318:SF1">
    <property type="entry name" value="POLYSACCHARIDE BIOSYNTHESIS PROTEIN EPSC-RELATED"/>
    <property type="match status" value="1"/>
</dbReference>
<sequence>MGVKHSTFPRTRVSWNRLAVATWDVLAWPTATLAMVAARYDFNLNDAQLEDVLYYALICMVLQAVFGVVSKIYMGRNRLASFEDAITMVIVAAATALVATAIVLVIPPNVPRGLMVTVPVFAVLQMIVGRFAYRAIAEATLARNRYAQERQPVLIYGAGEAGRQLAMSINTDETAQYSVAGFIDDDPSKANLRLGRARVVGNRSTLLREAERLGVRTVLVAIPQASKELLSLIDETVVEVGGLRLLTLPPMSQIVGRQVTFGQLKEVDMTELLGRSQVELDLSEVAAYITGKVVLVSGAGGSIGSEIARQVHQLGPAELVMLDRDESGLHSTQLSIYGRGLLDTPDMVLCDIRDEEALDRVFRYHQPQVVFHAAALKHLPMLQQYPEEGWKTNARGTQNMLAAATRYGVERFVNISTDKAADPSSVLGKTKRRAEELTAWFGTQYPGDYISVRFGNVLGSRGSVLHTFAHQIDNGGPVTVVHPDITRFFMTVQEACRLTLQAGAVGNDGEVLVLDMGEPVKILDLANRLIRRSGKEIEIRFTGLREGEKLHEVLFSDGEEYRPTRNPKIRRVEVPPVAPTSMEPIHPQVSKVEASSPPSAGQVGGSTADSLR</sequence>
<dbReference type="Gene3D" id="3.40.50.720">
    <property type="entry name" value="NAD(P)-binding Rossmann-like Domain"/>
    <property type="match status" value="2"/>
</dbReference>
<feature type="transmembrane region" description="Helical" evidence="3">
    <location>
        <begin position="85"/>
        <end position="107"/>
    </location>
</feature>
<organism evidence="5 6">
    <name type="scientific">Parenemella sanctibonifatiensis</name>
    <dbReference type="NCBI Taxonomy" id="2016505"/>
    <lineage>
        <taxon>Bacteria</taxon>
        <taxon>Bacillati</taxon>
        <taxon>Actinomycetota</taxon>
        <taxon>Actinomycetes</taxon>
        <taxon>Propionibacteriales</taxon>
        <taxon>Propionibacteriaceae</taxon>
        <taxon>Parenemella</taxon>
    </lineage>
</organism>
<keyword evidence="3" id="KW-0812">Transmembrane</keyword>
<feature type="transmembrane region" description="Helical" evidence="3">
    <location>
        <begin position="52"/>
        <end position="73"/>
    </location>
</feature>
<proteinExistence type="inferred from homology"/>
<evidence type="ECO:0000256" key="1">
    <source>
        <dbReference type="ARBA" id="ARBA00007430"/>
    </source>
</evidence>
<dbReference type="EMBL" id="NMVI01000015">
    <property type="protein sequence ID" value="OYN87978.1"/>
    <property type="molecule type" value="Genomic_DNA"/>
</dbReference>
<evidence type="ECO:0000256" key="3">
    <source>
        <dbReference type="SAM" id="Phobius"/>
    </source>
</evidence>
<name>A0A255E8T8_9ACTN</name>
<dbReference type="PANTHER" id="PTHR43318">
    <property type="entry name" value="UDP-N-ACETYLGLUCOSAMINE 4,6-DEHYDRATASE"/>
    <property type="match status" value="1"/>
</dbReference>
<dbReference type="RefSeq" id="WP_094450643.1">
    <property type="nucleotide sequence ID" value="NZ_NMVI01000015.1"/>
</dbReference>
<protein>
    <submittedName>
        <fullName evidence="5">dTDP-glucose 4,6-dehydratase</fullName>
    </submittedName>
</protein>
<dbReference type="InterPro" id="IPR036291">
    <property type="entry name" value="NAD(P)-bd_dom_sf"/>
</dbReference>
<dbReference type="SUPFAM" id="SSF51735">
    <property type="entry name" value="NAD(P)-binding Rossmann-fold domains"/>
    <property type="match status" value="2"/>
</dbReference>
<evidence type="ECO:0000313" key="5">
    <source>
        <dbReference type="EMBL" id="OYN87978.1"/>
    </source>
</evidence>
<evidence type="ECO:0000256" key="2">
    <source>
        <dbReference type="SAM" id="MobiDB-lite"/>
    </source>
</evidence>
<dbReference type="CDD" id="cd05237">
    <property type="entry name" value="UDP_invert_4-6DH_SDR_e"/>
    <property type="match status" value="1"/>
</dbReference>
<dbReference type="Pfam" id="PF13727">
    <property type="entry name" value="CoA_binding_3"/>
    <property type="match status" value="1"/>
</dbReference>
<evidence type="ECO:0000259" key="4">
    <source>
        <dbReference type="Pfam" id="PF02719"/>
    </source>
</evidence>